<feature type="domain" description="SAP" evidence="1">
    <location>
        <begin position="5"/>
        <end position="39"/>
    </location>
</feature>
<dbReference type="PROSITE" id="PS50800">
    <property type="entry name" value="SAP"/>
    <property type="match status" value="1"/>
</dbReference>
<sequence>MLLFVSKNTAVALRRWLETRGLSMRGRKAELVQRVESCLSADLPIDVKLDSGKWYELAVQSLTDANPPVPSAQPPVPPVTGWAVFPSTKIPKYFNKGQIFHYIVESATFADSTVDMPVDIKTEKPLKRGKQFFESGHVQDMEDCCVCSSSAGELYYLKSIVRASFDDGQYNVLAAIDICLFVCLLNAQPTTKGHIRAVLL</sequence>
<dbReference type="Proteomes" id="UP001374579">
    <property type="component" value="Unassembled WGS sequence"/>
</dbReference>
<dbReference type="Pfam" id="PF02037">
    <property type="entry name" value="SAP"/>
    <property type="match status" value="1"/>
</dbReference>
<dbReference type="SMART" id="SM00513">
    <property type="entry name" value="SAP"/>
    <property type="match status" value="1"/>
</dbReference>
<dbReference type="InterPro" id="IPR003034">
    <property type="entry name" value="SAP_dom"/>
</dbReference>
<organism evidence="2 3">
    <name type="scientific">Littorina saxatilis</name>
    <dbReference type="NCBI Taxonomy" id="31220"/>
    <lineage>
        <taxon>Eukaryota</taxon>
        <taxon>Metazoa</taxon>
        <taxon>Spiralia</taxon>
        <taxon>Lophotrochozoa</taxon>
        <taxon>Mollusca</taxon>
        <taxon>Gastropoda</taxon>
        <taxon>Caenogastropoda</taxon>
        <taxon>Littorinimorpha</taxon>
        <taxon>Littorinoidea</taxon>
        <taxon>Littorinidae</taxon>
        <taxon>Littorina</taxon>
    </lineage>
</organism>
<dbReference type="AlphaFoldDB" id="A0AAN9ATR1"/>
<protein>
    <recommendedName>
        <fullName evidence="1">SAP domain-containing protein</fullName>
    </recommendedName>
</protein>
<reference evidence="2 3" key="1">
    <citation type="submission" date="2024-02" db="EMBL/GenBank/DDBJ databases">
        <title>Chromosome-scale genome assembly of the rough periwinkle Littorina saxatilis.</title>
        <authorList>
            <person name="De Jode A."/>
            <person name="Faria R."/>
            <person name="Formenti G."/>
            <person name="Sims Y."/>
            <person name="Smith T.P."/>
            <person name="Tracey A."/>
            <person name="Wood J.M.D."/>
            <person name="Zagrodzka Z.B."/>
            <person name="Johannesson K."/>
            <person name="Butlin R.K."/>
            <person name="Leder E.H."/>
        </authorList>
    </citation>
    <scope>NUCLEOTIDE SEQUENCE [LARGE SCALE GENOMIC DNA]</scope>
    <source>
        <strain evidence="2">Snail1</strain>
        <tissue evidence="2">Muscle</tissue>
    </source>
</reference>
<dbReference type="EMBL" id="JBAMIC010000021">
    <property type="protein sequence ID" value="KAK7092350.1"/>
    <property type="molecule type" value="Genomic_DNA"/>
</dbReference>
<dbReference type="SUPFAM" id="SSF68906">
    <property type="entry name" value="SAP domain"/>
    <property type="match status" value="1"/>
</dbReference>
<evidence type="ECO:0000313" key="2">
    <source>
        <dbReference type="EMBL" id="KAK7092350.1"/>
    </source>
</evidence>
<evidence type="ECO:0000313" key="3">
    <source>
        <dbReference type="Proteomes" id="UP001374579"/>
    </source>
</evidence>
<comment type="caution">
    <text evidence="2">The sequence shown here is derived from an EMBL/GenBank/DDBJ whole genome shotgun (WGS) entry which is preliminary data.</text>
</comment>
<proteinExistence type="predicted"/>
<accession>A0AAN9ATR1</accession>
<evidence type="ECO:0000259" key="1">
    <source>
        <dbReference type="PROSITE" id="PS50800"/>
    </source>
</evidence>
<name>A0AAN9ATR1_9CAEN</name>
<dbReference type="InterPro" id="IPR036361">
    <property type="entry name" value="SAP_dom_sf"/>
</dbReference>
<keyword evidence="3" id="KW-1185">Reference proteome</keyword>
<gene>
    <name evidence="2" type="ORF">V1264_008104</name>
</gene>